<comment type="caution">
    <text evidence="2">The sequence shown here is derived from an EMBL/GenBank/DDBJ whole genome shotgun (WGS) entry which is preliminary data.</text>
</comment>
<dbReference type="EMBL" id="SLXA01000003">
    <property type="protein sequence ID" value="TCO85383.1"/>
    <property type="molecule type" value="Genomic_DNA"/>
</dbReference>
<reference evidence="2 3" key="1">
    <citation type="submission" date="2019-03" db="EMBL/GenBank/DDBJ databases">
        <title>Genomic Encyclopedia of Type Strains, Phase IV (KMG-IV): sequencing the most valuable type-strain genomes for metagenomic binning, comparative biology and taxonomic classification.</title>
        <authorList>
            <person name="Goeker M."/>
        </authorList>
    </citation>
    <scope>NUCLEOTIDE SEQUENCE [LARGE SCALE GENOMIC DNA]</scope>
    <source>
        <strain evidence="2 3">DSM 28559</strain>
    </source>
</reference>
<dbReference type="Pfam" id="PF13472">
    <property type="entry name" value="Lipase_GDSL_2"/>
    <property type="match status" value="1"/>
</dbReference>
<dbReference type="Gene3D" id="3.40.50.1110">
    <property type="entry name" value="SGNH hydrolase"/>
    <property type="match status" value="1"/>
</dbReference>
<evidence type="ECO:0000313" key="2">
    <source>
        <dbReference type="EMBL" id="TCO85383.1"/>
    </source>
</evidence>
<proteinExistence type="predicted"/>
<dbReference type="Proteomes" id="UP000295711">
    <property type="component" value="Unassembled WGS sequence"/>
</dbReference>
<organism evidence="2 3">
    <name type="scientific">Frisingicoccus caecimuris</name>
    <dbReference type="NCBI Taxonomy" id="1796636"/>
    <lineage>
        <taxon>Bacteria</taxon>
        <taxon>Bacillati</taxon>
        <taxon>Bacillota</taxon>
        <taxon>Clostridia</taxon>
        <taxon>Lachnospirales</taxon>
        <taxon>Lachnospiraceae</taxon>
        <taxon>Frisingicoccus</taxon>
    </lineage>
</organism>
<dbReference type="RefSeq" id="WP_165873299.1">
    <property type="nucleotide sequence ID" value="NZ_JANKAQ010000003.1"/>
</dbReference>
<protein>
    <submittedName>
        <fullName evidence="2">Lysophospholipase L1-like esterase</fullName>
    </submittedName>
</protein>
<accession>A0A4R2LBA2</accession>
<dbReference type="AlphaFoldDB" id="A0A4R2LBA2"/>
<dbReference type="InterPro" id="IPR013830">
    <property type="entry name" value="SGNH_hydro"/>
</dbReference>
<evidence type="ECO:0000313" key="3">
    <source>
        <dbReference type="Proteomes" id="UP000295711"/>
    </source>
</evidence>
<dbReference type="CDD" id="cd01839">
    <property type="entry name" value="SGNH_arylesterase_like"/>
    <property type="match status" value="1"/>
</dbReference>
<gene>
    <name evidence="2" type="ORF">EV212_103104</name>
</gene>
<feature type="domain" description="SGNH hydrolase-type esterase" evidence="1">
    <location>
        <begin position="8"/>
        <end position="201"/>
    </location>
</feature>
<evidence type="ECO:0000259" key="1">
    <source>
        <dbReference type="Pfam" id="PF13472"/>
    </source>
</evidence>
<dbReference type="SUPFAM" id="SSF52266">
    <property type="entry name" value="SGNH hydrolase"/>
    <property type="match status" value="1"/>
</dbReference>
<dbReference type="InterPro" id="IPR036514">
    <property type="entry name" value="SGNH_hydro_sf"/>
</dbReference>
<name>A0A4R2LBA2_9FIRM</name>
<sequence>MEKKRIICFGDSNTWGYNPVTGGRYDENTRWPMRMQQILGDEYQIIEEGQNGRTISCEDPWEWGNKKGMDYVLPMVESHVPFDMLIIMLGSNELKKKFHLPAGDIAGGLQNMMMRLTGFLKYKCDQPDTKILIVSPIHMGQGIETSPFAEFFEGKAAVENSKRMARWYKLVAEQFGCEFFDAALVAEPGEADSIHLMEEGHLRLAEALAEKVREIIYG</sequence>
<keyword evidence="3" id="KW-1185">Reference proteome</keyword>